<dbReference type="InterPro" id="IPR036880">
    <property type="entry name" value="Kunitz_BPTI_sf"/>
</dbReference>
<organism evidence="4 5">
    <name type="scientific">Camelus ferus</name>
    <name type="common">Wild bactrian camel</name>
    <name type="synonym">Camelus bactrianus ferus</name>
    <dbReference type="NCBI Taxonomy" id="419612"/>
    <lineage>
        <taxon>Eukaryota</taxon>
        <taxon>Metazoa</taxon>
        <taxon>Chordata</taxon>
        <taxon>Craniata</taxon>
        <taxon>Vertebrata</taxon>
        <taxon>Euteleostomi</taxon>
        <taxon>Mammalia</taxon>
        <taxon>Eutheria</taxon>
        <taxon>Laurasiatheria</taxon>
        <taxon>Artiodactyla</taxon>
        <taxon>Tylopoda</taxon>
        <taxon>Camelidae</taxon>
        <taxon>Camelus</taxon>
    </lineage>
</organism>
<dbReference type="CDD" id="cd00109">
    <property type="entry name" value="Kunitz-type"/>
    <property type="match status" value="1"/>
</dbReference>
<gene>
    <name evidence="5" type="primary">SPINT4</name>
</gene>
<dbReference type="KEGG" id="cfr:116658025"/>
<evidence type="ECO:0000313" key="4">
    <source>
        <dbReference type="Proteomes" id="UP000694856"/>
    </source>
</evidence>
<name>A0A8B8RM43_CAMFR</name>
<feature type="signal peptide" evidence="2">
    <location>
        <begin position="1"/>
        <end position="24"/>
    </location>
</feature>
<dbReference type="Pfam" id="PF00014">
    <property type="entry name" value="Kunitz_BPTI"/>
    <property type="match status" value="1"/>
</dbReference>
<keyword evidence="2" id="KW-0732">Signal</keyword>
<reference evidence="5" key="1">
    <citation type="submission" date="2025-08" db="UniProtKB">
        <authorList>
            <consortium name="RefSeq"/>
        </authorList>
    </citation>
    <scope>IDENTIFICATION</scope>
    <source>
        <tissue evidence="5">Ear skin</tissue>
    </source>
</reference>
<accession>A0A8B8RM43</accession>
<dbReference type="CTD" id="391253"/>
<feature type="chain" id="PRO_5033997246" evidence="2">
    <location>
        <begin position="25"/>
        <end position="178"/>
    </location>
</feature>
<dbReference type="GO" id="GO:0004867">
    <property type="term" value="F:serine-type endopeptidase inhibitor activity"/>
    <property type="evidence" value="ECO:0007669"/>
    <property type="project" value="InterPro"/>
</dbReference>
<dbReference type="PROSITE" id="PS00280">
    <property type="entry name" value="BPTI_KUNITZ_1"/>
    <property type="match status" value="1"/>
</dbReference>
<dbReference type="Proteomes" id="UP000694856">
    <property type="component" value="Chromosome 19"/>
</dbReference>
<dbReference type="PRINTS" id="PR00759">
    <property type="entry name" value="BASICPTASE"/>
</dbReference>
<dbReference type="PANTHER" id="PTHR47898:SF1">
    <property type="entry name" value="KUNITZ-TYPE PROTEASE INHIBITOR 4"/>
    <property type="match status" value="1"/>
</dbReference>
<dbReference type="RefSeq" id="XP_032318219.1">
    <property type="nucleotide sequence ID" value="XM_032462328.1"/>
</dbReference>
<keyword evidence="5" id="KW-0646">Protease inhibitor</keyword>
<dbReference type="AlphaFoldDB" id="A0A8B8RM43"/>
<keyword evidence="1" id="KW-1015">Disulfide bond</keyword>
<dbReference type="SMART" id="SM00131">
    <property type="entry name" value="KU"/>
    <property type="match status" value="1"/>
</dbReference>
<evidence type="ECO:0000256" key="2">
    <source>
        <dbReference type="SAM" id="SignalP"/>
    </source>
</evidence>
<dbReference type="PROSITE" id="PS50279">
    <property type="entry name" value="BPTI_KUNITZ_2"/>
    <property type="match status" value="1"/>
</dbReference>
<sequence length="178" mass="20057">MKSPELGVLLGLFVFFVLTTPLMGGVSRLADMICGALKDPCILDIKYGSCFEIHFRYFYNKTSKRCEYFIYSGCDGNLNNYKLKIECQVACDKTYRTLKSRTATGRRRTVHGATGAEGTRDFYRQMAGKVMEKGGAETPLALVKEQALVDLHLRTASFGAPEIPAHRKKRLKEVIERM</sequence>
<proteinExistence type="predicted"/>
<dbReference type="InterPro" id="IPR020901">
    <property type="entry name" value="Prtase_inh_Kunz-CS"/>
</dbReference>
<dbReference type="PANTHER" id="PTHR47898">
    <property type="entry name" value="KUNITZ-TYPE PROTEASE INHIBITOR 4"/>
    <property type="match status" value="1"/>
</dbReference>
<evidence type="ECO:0000256" key="1">
    <source>
        <dbReference type="ARBA" id="ARBA00023157"/>
    </source>
</evidence>
<dbReference type="SUPFAM" id="SSF57362">
    <property type="entry name" value="BPTI-like"/>
    <property type="match status" value="1"/>
</dbReference>
<evidence type="ECO:0000259" key="3">
    <source>
        <dbReference type="PROSITE" id="PS50279"/>
    </source>
</evidence>
<evidence type="ECO:0000313" key="5">
    <source>
        <dbReference type="RefSeq" id="XP_032318219.1"/>
    </source>
</evidence>
<dbReference type="Gene3D" id="4.10.410.10">
    <property type="entry name" value="Pancreatic trypsin inhibitor Kunitz domain"/>
    <property type="match status" value="1"/>
</dbReference>
<dbReference type="InterPro" id="IPR042943">
    <property type="entry name" value="SPINT4"/>
</dbReference>
<feature type="domain" description="BPTI/Kunitz inhibitor" evidence="3">
    <location>
        <begin position="41"/>
        <end position="91"/>
    </location>
</feature>
<dbReference type="GeneID" id="116658025"/>
<protein>
    <submittedName>
        <fullName evidence="5">Kunitz-type protease inhibitor 4</fullName>
    </submittedName>
</protein>
<dbReference type="InterPro" id="IPR002223">
    <property type="entry name" value="Kunitz_BPTI"/>
</dbReference>
<keyword evidence="4" id="KW-1185">Reference proteome</keyword>